<evidence type="ECO:0000256" key="7">
    <source>
        <dbReference type="ARBA" id="ARBA00023211"/>
    </source>
</evidence>
<dbReference type="InterPro" id="IPR004628">
    <property type="entry name" value="Man_deHydtase"/>
</dbReference>
<evidence type="ECO:0000256" key="6">
    <source>
        <dbReference type="ARBA" id="ARBA00023004"/>
    </source>
</evidence>
<dbReference type="Proteomes" id="UP000183200">
    <property type="component" value="Unassembled WGS sequence"/>
</dbReference>
<comment type="pathway">
    <text evidence="3 9">Carbohydrate metabolism; pentose and glucuronate interconversion.</text>
</comment>
<organism evidence="10 11">
    <name type="scientific">Pedobacter steynii</name>
    <dbReference type="NCBI Taxonomy" id="430522"/>
    <lineage>
        <taxon>Bacteria</taxon>
        <taxon>Pseudomonadati</taxon>
        <taxon>Bacteroidota</taxon>
        <taxon>Sphingobacteriia</taxon>
        <taxon>Sphingobacteriales</taxon>
        <taxon>Sphingobacteriaceae</taxon>
        <taxon>Pedobacter</taxon>
    </lineage>
</organism>
<evidence type="ECO:0000313" key="11">
    <source>
        <dbReference type="Proteomes" id="UP000183200"/>
    </source>
</evidence>
<dbReference type="NCBIfam" id="NF003027">
    <property type="entry name" value="PRK03906.1"/>
    <property type="match status" value="1"/>
</dbReference>
<dbReference type="PANTHER" id="PTHR30387">
    <property type="entry name" value="MANNONATE DEHYDRATASE"/>
    <property type="match status" value="1"/>
</dbReference>
<dbReference type="GO" id="GO:0008198">
    <property type="term" value="F:ferrous iron binding"/>
    <property type="evidence" value="ECO:0007669"/>
    <property type="project" value="TreeGrafter"/>
</dbReference>
<evidence type="ECO:0000256" key="2">
    <source>
        <dbReference type="ARBA" id="ARBA00002713"/>
    </source>
</evidence>
<evidence type="ECO:0000256" key="8">
    <source>
        <dbReference type="ARBA" id="ARBA00023239"/>
    </source>
</evidence>
<dbReference type="AlphaFoldDB" id="A0A1H0CVY3"/>
<comment type="function">
    <text evidence="2 9">Catalyzes the dehydration of D-mannonate.</text>
</comment>
<keyword evidence="7 9" id="KW-0464">Manganese</keyword>
<evidence type="ECO:0000256" key="4">
    <source>
        <dbReference type="ARBA" id="ARBA00007389"/>
    </source>
</evidence>
<keyword evidence="11" id="KW-1185">Reference proteome</keyword>
<comment type="cofactor">
    <cofactor evidence="9">
        <name>Fe(2+)</name>
        <dbReference type="ChEBI" id="CHEBI:29033"/>
    </cofactor>
    <cofactor evidence="9">
        <name>Mn(2+)</name>
        <dbReference type="ChEBI" id="CHEBI:29035"/>
    </cofactor>
</comment>
<dbReference type="EMBL" id="FNGY01000008">
    <property type="protein sequence ID" value="SDN62062.1"/>
    <property type="molecule type" value="Genomic_DNA"/>
</dbReference>
<dbReference type="NCBIfam" id="TIGR00695">
    <property type="entry name" value="uxuA"/>
    <property type="match status" value="1"/>
</dbReference>
<evidence type="ECO:0000256" key="1">
    <source>
        <dbReference type="ARBA" id="ARBA00001794"/>
    </source>
</evidence>
<dbReference type="InterPro" id="IPR036237">
    <property type="entry name" value="Xyl_isomerase-like_sf"/>
</dbReference>
<comment type="similarity">
    <text evidence="4 9">Belongs to the mannonate dehydratase family.</text>
</comment>
<name>A0A1H0CVY3_9SPHI</name>
<evidence type="ECO:0000256" key="5">
    <source>
        <dbReference type="ARBA" id="ARBA00012927"/>
    </source>
</evidence>
<dbReference type="GO" id="GO:0042840">
    <property type="term" value="P:D-glucuronate catabolic process"/>
    <property type="evidence" value="ECO:0007669"/>
    <property type="project" value="TreeGrafter"/>
</dbReference>
<dbReference type="PANTHER" id="PTHR30387:SF2">
    <property type="entry name" value="MANNONATE DEHYDRATASE"/>
    <property type="match status" value="1"/>
</dbReference>
<keyword evidence="8 9" id="KW-0456">Lyase</keyword>
<dbReference type="SUPFAM" id="SSF51658">
    <property type="entry name" value="Xylose isomerase-like"/>
    <property type="match status" value="1"/>
</dbReference>
<sequence length="403" mass="45219">MVDLMPIAAYKTMDKKNHKLVQTWRWYGPSDPVSLQDVKQAGATGIVSALHHIPHGEVWPLADIQERKSIIEAAGLNWAVVESVPVHEAIKTRRADAGQYIENYKTSLKNLASCGIKTVCYNFMPVLDWTRTQLDLVMEDGSKALYFNWTDLAVFDLFILKREGAAADYEEKIRIKAEQRYTALSVSELELLRINVLMGIPNEKEIELDALRNSIDEYKAIGTEGLKENLIWFLNGISGVCEEEGIKMTIHPDDPPYPILGLPRIASTKADLLHIINSVNQEFNGICFCTGSLGAGMDNNLPEIFEAVKERVHFLHLRNVTKDEEGNFYEADHLGGDVNMYEVMKAIVKENAVRATPIPFRPDHGHQMLDDLNKQTNPGYSAIGRLRGLAELRGLELGITGNY</sequence>
<keyword evidence="6 9" id="KW-0408">Iron</keyword>
<protein>
    <recommendedName>
        <fullName evidence="5 9">Mannonate dehydratase</fullName>
        <ecNumber evidence="5 9">4.2.1.8</ecNumber>
    </recommendedName>
    <alternativeName>
        <fullName evidence="9">D-mannonate hydro-lyase</fullName>
    </alternativeName>
</protein>
<evidence type="ECO:0000256" key="3">
    <source>
        <dbReference type="ARBA" id="ARBA00004892"/>
    </source>
</evidence>
<dbReference type="STRING" id="430522.BFS30_23000"/>
<dbReference type="PIRSF" id="PIRSF016049">
    <property type="entry name" value="Man_dehyd"/>
    <property type="match status" value="1"/>
</dbReference>
<accession>A0A1H0CVY3</accession>
<dbReference type="HAMAP" id="MF_00106">
    <property type="entry name" value="UxuA"/>
    <property type="match status" value="1"/>
</dbReference>
<dbReference type="GO" id="GO:0030145">
    <property type="term" value="F:manganese ion binding"/>
    <property type="evidence" value="ECO:0007669"/>
    <property type="project" value="TreeGrafter"/>
</dbReference>
<evidence type="ECO:0000256" key="9">
    <source>
        <dbReference type="HAMAP-Rule" id="MF_00106"/>
    </source>
</evidence>
<dbReference type="UniPathway" id="UPA00246"/>
<dbReference type="GO" id="GO:0008927">
    <property type="term" value="F:mannonate dehydratase activity"/>
    <property type="evidence" value="ECO:0007669"/>
    <property type="project" value="UniProtKB-UniRule"/>
</dbReference>
<comment type="catalytic activity">
    <reaction evidence="1 9">
        <text>D-mannonate = 2-dehydro-3-deoxy-D-gluconate + H2O</text>
        <dbReference type="Rhea" id="RHEA:20097"/>
        <dbReference type="ChEBI" id="CHEBI:15377"/>
        <dbReference type="ChEBI" id="CHEBI:17767"/>
        <dbReference type="ChEBI" id="CHEBI:57990"/>
        <dbReference type="EC" id="4.2.1.8"/>
    </reaction>
</comment>
<gene>
    <name evidence="9" type="primary">uxuA</name>
    <name evidence="10" type="ORF">SAMN05421820_108236</name>
</gene>
<dbReference type="EC" id="4.2.1.8" evidence="5 9"/>
<reference evidence="11" key="1">
    <citation type="submission" date="2016-10" db="EMBL/GenBank/DDBJ databases">
        <authorList>
            <person name="Varghese N."/>
            <person name="Submissions S."/>
        </authorList>
    </citation>
    <scope>NUCLEOTIDE SEQUENCE [LARGE SCALE GENOMIC DNA]</scope>
    <source>
        <strain evidence="11">DSM 19110</strain>
    </source>
</reference>
<dbReference type="Pfam" id="PF03786">
    <property type="entry name" value="UxuA"/>
    <property type="match status" value="1"/>
</dbReference>
<evidence type="ECO:0000313" key="10">
    <source>
        <dbReference type="EMBL" id="SDN62062.1"/>
    </source>
</evidence>
<dbReference type="Gene3D" id="3.20.20.150">
    <property type="entry name" value="Divalent-metal-dependent TIM barrel enzymes"/>
    <property type="match status" value="1"/>
</dbReference>
<proteinExistence type="inferred from homology"/>